<dbReference type="Proteomes" id="UP000315289">
    <property type="component" value="Unassembled WGS sequence"/>
</dbReference>
<dbReference type="UniPathway" id="UPA00035">
    <property type="reaction ID" value="UER00040"/>
</dbReference>
<keyword evidence="9" id="KW-1185">Reference proteome</keyword>
<comment type="catalytic activity">
    <reaction evidence="5">
        <text>chorismate + L-glutamine = anthranilate + pyruvate + L-glutamate + H(+)</text>
        <dbReference type="Rhea" id="RHEA:21732"/>
        <dbReference type="ChEBI" id="CHEBI:15361"/>
        <dbReference type="ChEBI" id="CHEBI:15378"/>
        <dbReference type="ChEBI" id="CHEBI:16567"/>
        <dbReference type="ChEBI" id="CHEBI:29748"/>
        <dbReference type="ChEBI" id="CHEBI:29985"/>
        <dbReference type="ChEBI" id="CHEBI:58359"/>
        <dbReference type="EC" id="4.1.3.27"/>
    </reaction>
</comment>
<comment type="similarity">
    <text evidence="2">Belongs to the anthranilate synthase component I family.</text>
</comment>
<sequence length="470" mass="54229">MSNDLDRLFKLDNEPTFVILETSMHPFDIFKRLNYEFSDLFIFESLEGPQELVESSIMGFGPKYKIKCNTNMLLVYKNDRIIRKISITDPLDTLRKCFPIISNKDYRYVGGLVGYFCYEAIKYWEKINVKKMISFPLLEFGYFDDGLVYDHSKKRLEYFFYEKSRIEKIRKIVKGKSKLTRKHDSTFSLPKRSIKKKSFENKVNQIKDHLSDGDIFQAVLSKKIKFTFKGNPLQLYEELRKINPSPYMFYYKTGSRILLGSSPEMLLRITGDQVETYPIAGSRPVSENKEITEHLRRELLKDEKEIAEHTMLVDLARNDLGKVCQFGSVITSELMKVKKFSHIQHIVSHVEGILDQKYDSFDAFRAVFPAGTISGAPKIRAMEIINELESESRGPYAGAVGYFSFNQSCDFAITIRSIFFNKEKAFTQSGAGIVIDSIPHKEYQETEDKSHAILSTLKAVEKTAVKASIK</sequence>
<name>A0A557STE7_9ARCH</name>
<dbReference type="EMBL" id="VOAH01000011">
    <property type="protein sequence ID" value="TVP39886.1"/>
    <property type="molecule type" value="Genomic_DNA"/>
</dbReference>
<accession>A0A557STE7</accession>
<feature type="domain" description="Anthranilate synthase component I N-terminal" evidence="7">
    <location>
        <begin position="25"/>
        <end position="156"/>
    </location>
</feature>
<comment type="pathway">
    <text evidence="1">Amino-acid biosynthesis; L-tryptophan biosynthesis; L-tryptophan from chorismate: step 1/5.</text>
</comment>
<dbReference type="GO" id="GO:0004049">
    <property type="term" value="F:anthranilate synthase activity"/>
    <property type="evidence" value="ECO:0007669"/>
    <property type="project" value="UniProtKB-EC"/>
</dbReference>
<keyword evidence="4" id="KW-0028">Amino-acid biosynthesis</keyword>
<organism evidence="8 9">
    <name type="scientific">Candidatus Nitrosocosmicus arcticus</name>
    <dbReference type="NCBI Taxonomy" id="2035267"/>
    <lineage>
        <taxon>Archaea</taxon>
        <taxon>Nitrososphaerota</taxon>
        <taxon>Nitrososphaeria</taxon>
        <taxon>Nitrososphaerales</taxon>
        <taxon>Nitrososphaeraceae</taxon>
        <taxon>Candidatus Nitrosocosmicus</taxon>
    </lineage>
</organism>
<dbReference type="EC" id="4.1.3.27" evidence="3"/>
<comment type="caution">
    <text evidence="8">The sequence shown here is derived from an EMBL/GenBank/DDBJ whole genome shotgun (WGS) entry which is preliminary data.</text>
</comment>
<dbReference type="InterPro" id="IPR019999">
    <property type="entry name" value="Anth_synth_I-like"/>
</dbReference>
<evidence type="ECO:0000256" key="5">
    <source>
        <dbReference type="ARBA" id="ARBA00047683"/>
    </source>
</evidence>
<keyword evidence="4" id="KW-0057">Aromatic amino acid biosynthesis</keyword>
<dbReference type="InterPro" id="IPR006805">
    <property type="entry name" value="Anth_synth_I_N"/>
</dbReference>
<evidence type="ECO:0000256" key="3">
    <source>
        <dbReference type="ARBA" id="ARBA00012266"/>
    </source>
</evidence>
<dbReference type="Gene3D" id="3.60.120.10">
    <property type="entry name" value="Anthranilate synthase"/>
    <property type="match status" value="1"/>
</dbReference>
<dbReference type="InterPro" id="IPR015890">
    <property type="entry name" value="Chorismate_C"/>
</dbReference>
<evidence type="ECO:0000256" key="1">
    <source>
        <dbReference type="ARBA" id="ARBA00004873"/>
    </source>
</evidence>
<dbReference type="SUPFAM" id="SSF56322">
    <property type="entry name" value="ADC synthase"/>
    <property type="match status" value="1"/>
</dbReference>
<dbReference type="PRINTS" id="PR00095">
    <property type="entry name" value="ANTSNTHASEI"/>
</dbReference>
<evidence type="ECO:0000259" key="7">
    <source>
        <dbReference type="Pfam" id="PF04715"/>
    </source>
</evidence>
<dbReference type="AlphaFoldDB" id="A0A557STE7"/>
<evidence type="ECO:0000259" key="6">
    <source>
        <dbReference type="Pfam" id="PF00425"/>
    </source>
</evidence>
<dbReference type="Pfam" id="PF04715">
    <property type="entry name" value="Anth_synt_I_N"/>
    <property type="match status" value="1"/>
</dbReference>
<protein>
    <recommendedName>
        <fullName evidence="3">anthranilate synthase</fullName>
        <ecNumber evidence="3">4.1.3.27</ecNumber>
    </recommendedName>
</protein>
<proteinExistence type="inferred from homology"/>
<keyword evidence="8" id="KW-0456">Lyase</keyword>
<gene>
    <name evidence="8" type="primary">trpE</name>
    <name evidence="8" type="ORF">NARC_110098</name>
</gene>
<dbReference type="RefSeq" id="WP_261377889.1">
    <property type="nucleotide sequence ID" value="NZ_ML675587.1"/>
</dbReference>
<dbReference type="InterPro" id="IPR005801">
    <property type="entry name" value="ADC_synthase"/>
</dbReference>
<keyword evidence="4" id="KW-0822">Tryptophan biosynthesis</keyword>
<evidence type="ECO:0000256" key="4">
    <source>
        <dbReference type="ARBA" id="ARBA00022822"/>
    </source>
</evidence>
<dbReference type="PANTHER" id="PTHR11236:SF9">
    <property type="entry name" value="ANTHRANILATE SYNTHASE COMPONENT 1"/>
    <property type="match status" value="1"/>
</dbReference>
<evidence type="ECO:0000313" key="9">
    <source>
        <dbReference type="Proteomes" id="UP000315289"/>
    </source>
</evidence>
<dbReference type="PANTHER" id="PTHR11236">
    <property type="entry name" value="AMINOBENZOATE/ANTHRANILATE SYNTHASE"/>
    <property type="match status" value="1"/>
</dbReference>
<evidence type="ECO:0000313" key="8">
    <source>
        <dbReference type="EMBL" id="TVP39886.1"/>
    </source>
</evidence>
<dbReference type="GO" id="GO:0000162">
    <property type="term" value="P:L-tryptophan biosynthetic process"/>
    <property type="evidence" value="ECO:0007669"/>
    <property type="project" value="UniProtKB-UniPathway"/>
</dbReference>
<evidence type="ECO:0000256" key="2">
    <source>
        <dbReference type="ARBA" id="ARBA00009562"/>
    </source>
</evidence>
<feature type="domain" description="Chorismate-utilising enzyme C-terminal" evidence="6">
    <location>
        <begin position="196"/>
        <end position="449"/>
    </location>
</feature>
<dbReference type="Pfam" id="PF00425">
    <property type="entry name" value="Chorismate_bind"/>
    <property type="match status" value="1"/>
</dbReference>
<reference evidence="8 9" key="1">
    <citation type="journal article" date="2019" name="Front. Microbiol.">
        <title>Ammonia Oxidation by the Arctic Terrestrial Thaumarchaeote Candidatus Nitrosocosmicus arcticus Is Stimulated by Increasing Temperatures.</title>
        <authorList>
            <person name="Alves R.J.E."/>
            <person name="Kerou M."/>
            <person name="Zappe A."/>
            <person name="Bittner R."/>
            <person name="Abby S.S."/>
            <person name="Schmidt H.A."/>
            <person name="Pfeifer K."/>
            <person name="Schleper C."/>
        </authorList>
    </citation>
    <scope>NUCLEOTIDE SEQUENCE [LARGE SCALE GENOMIC DNA]</scope>
    <source>
        <strain evidence="8 9">Kfb</strain>
    </source>
</reference>